<dbReference type="SUPFAM" id="SSF51206">
    <property type="entry name" value="cAMP-binding domain-like"/>
    <property type="match status" value="1"/>
</dbReference>
<keyword evidence="7" id="KW-1185">Reference proteome</keyword>
<evidence type="ECO:0000256" key="3">
    <source>
        <dbReference type="ARBA" id="ARBA00023163"/>
    </source>
</evidence>
<dbReference type="InterPro" id="IPR050397">
    <property type="entry name" value="Env_Response_Regulators"/>
</dbReference>
<dbReference type="PANTHER" id="PTHR24567">
    <property type="entry name" value="CRP FAMILY TRANSCRIPTIONAL REGULATORY PROTEIN"/>
    <property type="match status" value="1"/>
</dbReference>
<dbReference type="Gene3D" id="2.60.120.10">
    <property type="entry name" value="Jelly Rolls"/>
    <property type="match status" value="1"/>
</dbReference>
<proteinExistence type="predicted"/>
<dbReference type="GO" id="GO:0003677">
    <property type="term" value="F:DNA binding"/>
    <property type="evidence" value="ECO:0007669"/>
    <property type="project" value="UniProtKB-KW"/>
</dbReference>
<dbReference type="CDD" id="cd00038">
    <property type="entry name" value="CAP_ED"/>
    <property type="match status" value="1"/>
</dbReference>
<reference evidence="6 7" key="1">
    <citation type="submission" date="2016-10" db="EMBL/GenBank/DDBJ databases">
        <authorList>
            <person name="de Groot N.N."/>
        </authorList>
    </citation>
    <scope>NUCLEOTIDE SEQUENCE [LARGE SCALE GENOMIC DNA]</scope>
    <source>
        <strain evidence="6 7">DSM 19548</strain>
    </source>
</reference>
<dbReference type="InterPro" id="IPR018490">
    <property type="entry name" value="cNMP-bd_dom_sf"/>
</dbReference>
<dbReference type="InterPro" id="IPR036388">
    <property type="entry name" value="WH-like_DNA-bd_sf"/>
</dbReference>
<dbReference type="OrthoDB" id="667966at2"/>
<sequence length="256" mass="28228">MATHRSDPESDGCELTKVARFDRLDSGVRDALEAICRTHRYRAGQTVARSGETLDTIGCVRSGFLRMQKRLADGRQHVVGLLVEGDMFGRVFDGALHFAIEAATEAEVCTFRRAPFEELLVRMPDLERMVLLNILNELDRARDWMIILSCPRVSGRIAGFLLVLCSRFAGIDHLFRAGRRGPEVRIPISRADLAHLLGTRPESISRGFHALAEAGYIEILRPDRIGIRDLTALAAEAGDDDLALGAGLVGGPRRTV</sequence>
<evidence type="ECO:0000259" key="5">
    <source>
        <dbReference type="PROSITE" id="PS51063"/>
    </source>
</evidence>
<dbReference type="EMBL" id="FOLG01000001">
    <property type="protein sequence ID" value="SFB82675.1"/>
    <property type="molecule type" value="Genomic_DNA"/>
</dbReference>
<dbReference type="GO" id="GO:0005829">
    <property type="term" value="C:cytosol"/>
    <property type="evidence" value="ECO:0007669"/>
    <property type="project" value="TreeGrafter"/>
</dbReference>
<dbReference type="InterPro" id="IPR000595">
    <property type="entry name" value="cNMP-bd_dom"/>
</dbReference>
<dbReference type="RefSeq" id="WP_093359212.1">
    <property type="nucleotide sequence ID" value="NZ_FOLG01000001.1"/>
</dbReference>
<dbReference type="SMART" id="SM00419">
    <property type="entry name" value="HTH_CRP"/>
    <property type="match status" value="1"/>
</dbReference>
<dbReference type="SMART" id="SM00100">
    <property type="entry name" value="cNMP"/>
    <property type="match status" value="1"/>
</dbReference>
<dbReference type="InterPro" id="IPR036390">
    <property type="entry name" value="WH_DNA-bd_sf"/>
</dbReference>
<evidence type="ECO:0000259" key="4">
    <source>
        <dbReference type="PROSITE" id="PS50042"/>
    </source>
</evidence>
<dbReference type="AlphaFoldDB" id="A0A1I1E623"/>
<dbReference type="GO" id="GO:0003700">
    <property type="term" value="F:DNA-binding transcription factor activity"/>
    <property type="evidence" value="ECO:0007669"/>
    <property type="project" value="TreeGrafter"/>
</dbReference>
<feature type="domain" description="Cyclic nucleotide-binding" evidence="4">
    <location>
        <begin position="20"/>
        <end position="137"/>
    </location>
</feature>
<name>A0A1I1E623_9RHOB</name>
<dbReference type="Pfam" id="PF00027">
    <property type="entry name" value="cNMP_binding"/>
    <property type="match status" value="1"/>
</dbReference>
<evidence type="ECO:0000313" key="6">
    <source>
        <dbReference type="EMBL" id="SFB82675.1"/>
    </source>
</evidence>
<organism evidence="6 7">
    <name type="scientific">Tropicimonas isoalkanivorans</name>
    <dbReference type="NCBI Taxonomy" id="441112"/>
    <lineage>
        <taxon>Bacteria</taxon>
        <taxon>Pseudomonadati</taxon>
        <taxon>Pseudomonadota</taxon>
        <taxon>Alphaproteobacteria</taxon>
        <taxon>Rhodobacterales</taxon>
        <taxon>Roseobacteraceae</taxon>
        <taxon>Tropicimonas</taxon>
    </lineage>
</organism>
<dbReference type="PROSITE" id="PS51063">
    <property type="entry name" value="HTH_CRP_2"/>
    <property type="match status" value="1"/>
</dbReference>
<keyword evidence="2" id="KW-0238">DNA-binding</keyword>
<dbReference type="InterPro" id="IPR012318">
    <property type="entry name" value="HTH_CRP"/>
</dbReference>
<dbReference type="STRING" id="441112.SAMN04488094_101664"/>
<gene>
    <name evidence="6" type="ORF">SAMN04488094_101664</name>
</gene>
<dbReference type="InterPro" id="IPR014710">
    <property type="entry name" value="RmlC-like_jellyroll"/>
</dbReference>
<keyword evidence="1" id="KW-0805">Transcription regulation</keyword>
<dbReference type="Pfam" id="PF13545">
    <property type="entry name" value="HTH_Crp_2"/>
    <property type="match status" value="1"/>
</dbReference>
<evidence type="ECO:0000313" key="7">
    <source>
        <dbReference type="Proteomes" id="UP000198728"/>
    </source>
</evidence>
<dbReference type="PANTHER" id="PTHR24567:SF75">
    <property type="entry name" value="FUMARATE AND NITRATE REDUCTION REGULATORY PROTEIN"/>
    <property type="match status" value="1"/>
</dbReference>
<dbReference type="PROSITE" id="PS50042">
    <property type="entry name" value="CNMP_BINDING_3"/>
    <property type="match status" value="1"/>
</dbReference>
<protein>
    <submittedName>
        <fullName evidence="6">Cyclic nucleotide-binding domain-containing protein</fullName>
    </submittedName>
</protein>
<keyword evidence="3" id="KW-0804">Transcription</keyword>
<dbReference type="SUPFAM" id="SSF46785">
    <property type="entry name" value="Winged helix' DNA-binding domain"/>
    <property type="match status" value="1"/>
</dbReference>
<evidence type="ECO:0000256" key="1">
    <source>
        <dbReference type="ARBA" id="ARBA00023015"/>
    </source>
</evidence>
<dbReference type="Gene3D" id="1.10.10.10">
    <property type="entry name" value="Winged helix-like DNA-binding domain superfamily/Winged helix DNA-binding domain"/>
    <property type="match status" value="1"/>
</dbReference>
<dbReference type="Proteomes" id="UP000198728">
    <property type="component" value="Unassembled WGS sequence"/>
</dbReference>
<accession>A0A1I1E623</accession>
<evidence type="ECO:0000256" key="2">
    <source>
        <dbReference type="ARBA" id="ARBA00023125"/>
    </source>
</evidence>
<feature type="domain" description="HTH crp-type" evidence="5">
    <location>
        <begin position="151"/>
        <end position="231"/>
    </location>
</feature>